<name>A0A7R7IFH1_9FIRM</name>
<dbReference type="AlphaFoldDB" id="A0A7R7IFH1"/>
<protein>
    <submittedName>
        <fullName evidence="1">Uncharacterized protein</fullName>
    </submittedName>
</protein>
<dbReference type="EMBL" id="AP024169">
    <property type="protein sequence ID" value="BCN32138.1"/>
    <property type="molecule type" value="Genomic_DNA"/>
</dbReference>
<dbReference type="Proteomes" id="UP000595897">
    <property type="component" value="Chromosome"/>
</dbReference>
<dbReference type="KEGG" id="ahb:bsdtb5_34330"/>
<reference evidence="1 2" key="1">
    <citation type="submission" date="2020-11" db="EMBL/GenBank/DDBJ databases">
        <title>Draft genome sequencing of a Lachnospiraceae strain isolated from anoxic soil subjected to BSD treatment.</title>
        <authorList>
            <person name="Uek A."/>
            <person name="Tonouchi A."/>
        </authorList>
    </citation>
    <scope>NUCLEOTIDE SEQUENCE [LARGE SCALE GENOMIC DNA]</scope>
    <source>
        <strain evidence="1 2">TB5</strain>
    </source>
</reference>
<accession>A0A7R7IFH1</accession>
<evidence type="ECO:0000313" key="2">
    <source>
        <dbReference type="Proteomes" id="UP000595897"/>
    </source>
</evidence>
<organism evidence="1 2">
    <name type="scientific">Anaeromicropila herbilytica</name>
    <dbReference type="NCBI Taxonomy" id="2785025"/>
    <lineage>
        <taxon>Bacteria</taxon>
        <taxon>Bacillati</taxon>
        <taxon>Bacillota</taxon>
        <taxon>Clostridia</taxon>
        <taxon>Lachnospirales</taxon>
        <taxon>Lachnospiraceae</taxon>
        <taxon>Anaeromicropila</taxon>
    </lineage>
</organism>
<gene>
    <name evidence="1" type="ORF">bsdtb5_34330</name>
</gene>
<evidence type="ECO:0000313" key="1">
    <source>
        <dbReference type="EMBL" id="BCN32138.1"/>
    </source>
</evidence>
<keyword evidence="2" id="KW-1185">Reference proteome</keyword>
<sequence length="65" mass="7826">MFFEHLDIFSPPRLIFLVYSMQRESLCYFLIGLKFEFSENDLATLSRQFEQNGNAYASLNRYKKF</sequence>
<proteinExistence type="predicted"/>